<dbReference type="AlphaFoldDB" id="A0A9Q0YS63"/>
<reference evidence="3" key="1">
    <citation type="submission" date="2021-10" db="EMBL/GenBank/DDBJ databases">
        <title>Tropical sea cucumber genome reveals ecological adaptation and Cuvierian tubules defense mechanism.</title>
        <authorList>
            <person name="Chen T."/>
        </authorList>
    </citation>
    <scope>NUCLEOTIDE SEQUENCE</scope>
    <source>
        <strain evidence="3">Nanhai2018</strain>
        <tissue evidence="3">Muscle</tissue>
    </source>
</reference>
<feature type="chain" id="PRO_5040115577" evidence="2">
    <location>
        <begin position="21"/>
        <end position="219"/>
    </location>
</feature>
<sequence>MPLKQLKWLFFCVTVFLVQGEYNTSRWATEIHTEIVTQTLATGCDPQVDKGCSGPTEKLEPSKENNIDGVTQELSEVTAAVSPSERNGMTRDLESSGWRDHGTTEDLKTGVRGETTEDFSTGFRGGTIVGEGYETSSSPAVSSHHVLPRTVANAQEGRTNFASILNILSNETTTEFSGASTEKKQEEEQNIDIPPCMKCQNGELQVLNFLVQYVNKECH</sequence>
<dbReference type="Proteomes" id="UP001152320">
    <property type="component" value="Chromosome 16"/>
</dbReference>
<evidence type="ECO:0000256" key="2">
    <source>
        <dbReference type="SAM" id="SignalP"/>
    </source>
</evidence>
<evidence type="ECO:0000256" key="1">
    <source>
        <dbReference type="SAM" id="MobiDB-lite"/>
    </source>
</evidence>
<keyword evidence="2" id="KW-0732">Signal</keyword>
<name>A0A9Q0YS63_HOLLE</name>
<accession>A0A9Q0YS63</accession>
<organism evidence="3 4">
    <name type="scientific">Holothuria leucospilota</name>
    <name type="common">Black long sea cucumber</name>
    <name type="synonym">Mertensiothuria leucospilota</name>
    <dbReference type="NCBI Taxonomy" id="206669"/>
    <lineage>
        <taxon>Eukaryota</taxon>
        <taxon>Metazoa</taxon>
        <taxon>Echinodermata</taxon>
        <taxon>Eleutherozoa</taxon>
        <taxon>Echinozoa</taxon>
        <taxon>Holothuroidea</taxon>
        <taxon>Aspidochirotacea</taxon>
        <taxon>Aspidochirotida</taxon>
        <taxon>Holothuriidae</taxon>
        <taxon>Holothuria</taxon>
    </lineage>
</organism>
<feature type="compositionally biased region" description="Basic and acidic residues" evidence="1">
    <location>
        <begin position="88"/>
        <end position="108"/>
    </location>
</feature>
<keyword evidence="4" id="KW-1185">Reference proteome</keyword>
<protein>
    <submittedName>
        <fullName evidence="3">Uncharacterized protein</fullName>
    </submittedName>
</protein>
<gene>
    <name evidence="3" type="ORF">HOLleu_31797</name>
</gene>
<comment type="caution">
    <text evidence="3">The sequence shown here is derived from an EMBL/GenBank/DDBJ whole genome shotgun (WGS) entry which is preliminary data.</text>
</comment>
<proteinExistence type="predicted"/>
<evidence type="ECO:0000313" key="3">
    <source>
        <dbReference type="EMBL" id="KAJ8026846.1"/>
    </source>
</evidence>
<evidence type="ECO:0000313" key="4">
    <source>
        <dbReference type="Proteomes" id="UP001152320"/>
    </source>
</evidence>
<feature type="region of interest" description="Disordered" evidence="1">
    <location>
        <begin position="78"/>
        <end position="108"/>
    </location>
</feature>
<feature type="signal peptide" evidence="2">
    <location>
        <begin position="1"/>
        <end position="20"/>
    </location>
</feature>
<dbReference type="EMBL" id="JAIZAY010000016">
    <property type="protein sequence ID" value="KAJ8026846.1"/>
    <property type="molecule type" value="Genomic_DNA"/>
</dbReference>